<comment type="caution">
    <text evidence="4">The sequence shown here is derived from an EMBL/GenBank/DDBJ whole genome shotgun (WGS) entry which is preliminary data.</text>
</comment>
<dbReference type="InterPro" id="IPR058058">
    <property type="entry name" value="CBU_0592-like"/>
</dbReference>
<keyword evidence="1" id="KW-0472">Membrane</keyword>
<evidence type="ECO:0000313" key="5">
    <source>
        <dbReference type="Proteomes" id="UP000192721"/>
    </source>
</evidence>
<feature type="domain" description="CBU-0592-like" evidence="2">
    <location>
        <begin position="2"/>
        <end position="77"/>
    </location>
</feature>
<evidence type="ECO:0000259" key="2">
    <source>
        <dbReference type="Pfam" id="PF26604"/>
    </source>
</evidence>
<proteinExistence type="predicted"/>
<organism evidence="4 5">
    <name type="scientific">Chromobacterium haemolyticum</name>
    <dbReference type="NCBI Taxonomy" id="394935"/>
    <lineage>
        <taxon>Bacteria</taxon>
        <taxon>Pseudomonadati</taxon>
        <taxon>Pseudomonadota</taxon>
        <taxon>Betaproteobacteria</taxon>
        <taxon>Neisseriales</taxon>
        <taxon>Chromobacteriaceae</taxon>
        <taxon>Chromobacterium</taxon>
    </lineage>
</organism>
<keyword evidence="6" id="KW-1185">Reference proteome</keyword>
<dbReference type="RefSeq" id="WP_019103463.1">
    <property type="nucleotide sequence ID" value="NZ_AP019312.1"/>
</dbReference>
<dbReference type="AlphaFoldDB" id="A0A1W0CGC3"/>
<evidence type="ECO:0000313" key="3">
    <source>
        <dbReference type="EMBL" id="MBO0415980.1"/>
    </source>
</evidence>
<dbReference type="OrthoDB" id="8689769at2"/>
<reference evidence="3 6" key="2">
    <citation type="submission" date="2021-03" db="EMBL/GenBank/DDBJ databases">
        <title>First Case of infection caused by Chromobacterium haemolyticum derived from water in China.</title>
        <authorList>
            <person name="Chen J."/>
            <person name="Liu C."/>
        </authorList>
    </citation>
    <scope>NUCLEOTIDE SEQUENCE [LARGE SCALE GENOMIC DNA]</scope>
    <source>
        <strain evidence="3 6">WJ-5</strain>
    </source>
</reference>
<keyword evidence="1" id="KW-1133">Transmembrane helix</keyword>
<evidence type="ECO:0000313" key="6">
    <source>
        <dbReference type="Proteomes" id="UP000664349"/>
    </source>
</evidence>
<accession>A0A1W0CGC3</accession>
<dbReference type="GeneID" id="58558843"/>
<protein>
    <submittedName>
        <fullName evidence="3">Cyclic nucleotide-binding protein</fullName>
    </submittedName>
</protein>
<feature type="transmembrane region" description="Helical" evidence="1">
    <location>
        <begin position="6"/>
        <end position="23"/>
    </location>
</feature>
<dbReference type="Proteomes" id="UP000192721">
    <property type="component" value="Unassembled WGS sequence"/>
</dbReference>
<dbReference type="Pfam" id="PF26604">
    <property type="entry name" value="CBU_0592"/>
    <property type="match status" value="1"/>
</dbReference>
<gene>
    <name evidence="4" type="ORF">B0T45_00180</name>
    <name evidence="3" type="ORF">J1C50_10685</name>
</gene>
<sequence>MYDLIGLIGVISYLGAYLGSQLFGLRTSDLRYFVLNLLGPVCILVSLSNHFNLASFVNQCMWFLITLGGWWRASRRRALPAPESGS</sequence>
<feature type="transmembrane region" description="Helical" evidence="1">
    <location>
        <begin position="30"/>
        <end position="47"/>
    </location>
</feature>
<dbReference type="STRING" id="394935.GCA_000758475_02276"/>
<keyword evidence="1" id="KW-0812">Transmembrane</keyword>
<name>A0A1W0CGC3_9NEIS</name>
<dbReference type="EMBL" id="MUKV01000001">
    <property type="protein sequence ID" value="OQS44060.1"/>
    <property type="molecule type" value="Genomic_DNA"/>
</dbReference>
<evidence type="ECO:0000313" key="4">
    <source>
        <dbReference type="EMBL" id="OQS44060.1"/>
    </source>
</evidence>
<dbReference type="Proteomes" id="UP000664349">
    <property type="component" value="Unassembled WGS sequence"/>
</dbReference>
<reference evidence="4 5" key="1">
    <citation type="submission" date="2017-02" db="EMBL/GenBank/DDBJ databases">
        <title>Chromobacterium haemolyticum H5244.</title>
        <authorList>
            <person name="Gulvik C.A."/>
        </authorList>
    </citation>
    <scope>NUCLEOTIDE SEQUENCE [LARGE SCALE GENOMIC DNA]</scope>
    <source>
        <strain evidence="4 5">H5244</strain>
    </source>
</reference>
<evidence type="ECO:0000256" key="1">
    <source>
        <dbReference type="SAM" id="Phobius"/>
    </source>
</evidence>
<dbReference type="EMBL" id="JAFLRD010000007">
    <property type="protein sequence ID" value="MBO0415980.1"/>
    <property type="molecule type" value="Genomic_DNA"/>
</dbReference>
<dbReference type="NCBIfam" id="NF047864">
    <property type="entry name" value="CBU_0592_membra"/>
    <property type="match status" value="1"/>
</dbReference>